<feature type="non-terminal residue" evidence="2">
    <location>
        <position position="96"/>
    </location>
</feature>
<protein>
    <submittedName>
        <fullName evidence="2">Uncharacterized protein</fullName>
    </submittedName>
</protein>
<comment type="caution">
    <text evidence="2">The sequence shown here is derived from an EMBL/GenBank/DDBJ whole genome shotgun (WGS) entry which is preliminary data.</text>
</comment>
<dbReference type="EMBL" id="QWDM01000233">
    <property type="protein sequence ID" value="RUT67526.1"/>
    <property type="molecule type" value="Genomic_DNA"/>
</dbReference>
<feature type="region of interest" description="Disordered" evidence="1">
    <location>
        <begin position="1"/>
        <end position="21"/>
    </location>
</feature>
<reference evidence="3" key="1">
    <citation type="journal article" date="2019" name="Syst. Appl. Microbiol.">
        <title>Flavobacterium circumlabens sp. nov. and Flavobacterium cupreum sp. nov., two psychrotrophic species isolated from Antarctic environmental samples.</title>
        <authorList>
            <person name="Kralova S."/>
            <person name="Busse H.-J."/>
            <person name="Svec P."/>
            <person name="Maslanova I."/>
            <person name="Stankova E."/>
            <person name="Bartak M."/>
            <person name="Sedlacek I."/>
        </authorList>
    </citation>
    <scope>NUCLEOTIDE SEQUENCE [LARGE SCALE GENOMIC DNA]</scope>
    <source>
        <strain evidence="3">CCM 8825</strain>
    </source>
</reference>
<evidence type="ECO:0000313" key="2">
    <source>
        <dbReference type="EMBL" id="RUT67526.1"/>
    </source>
</evidence>
<proteinExistence type="predicted"/>
<accession>A0A433ZZI9</accession>
<evidence type="ECO:0000313" key="3">
    <source>
        <dbReference type="Proteomes" id="UP000288102"/>
    </source>
</evidence>
<organism evidence="2 3">
    <name type="scientific">Flavobacterium cupreum</name>
    <dbReference type="NCBI Taxonomy" id="2133766"/>
    <lineage>
        <taxon>Bacteria</taxon>
        <taxon>Pseudomonadati</taxon>
        <taxon>Bacteroidota</taxon>
        <taxon>Flavobacteriia</taxon>
        <taxon>Flavobacteriales</taxon>
        <taxon>Flavobacteriaceae</taxon>
        <taxon>Flavobacterium</taxon>
    </lineage>
</organism>
<dbReference type="AlphaFoldDB" id="A0A433ZZI9"/>
<gene>
    <name evidence="2" type="ORF">D0817_25985</name>
</gene>
<sequence length="96" mass="10336">PSKLSAANCRRRPSSQLQRCARQTDRAHVFATELNQPGEHVLDAGAGLGDGVVAPLLCFLYRLVLRALALDVHAPALLRKSSFALTIDIAFVGQDV</sequence>
<feature type="non-terminal residue" evidence="2">
    <location>
        <position position="1"/>
    </location>
</feature>
<name>A0A433ZZI9_9FLAO</name>
<dbReference type="Proteomes" id="UP000288102">
    <property type="component" value="Unassembled WGS sequence"/>
</dbReference>
<keyword evidence="3" id="KW-1185">Reference proteome</keyword>
<evidence type="ECO:0000256" key="1">
    <source>
        <dbReference type="SAM" id="MobiDB-lite"/>
    </source>
</evidence>